<proteinExistence type="predicted"/>
<dbReference type="InterPro" id="IPR000312">
    <property type="entry name" value="Glycosyl_Trfase_fam3"/>
</dbReference>
<feature type="non-terminal residue" evidence="4">
    <location>
        <position position="94"/>
    </location>
</feature>
<feature type="non-terminal residue" evidence="4">
    <location>
        <position position="1"/>
    </location>
</feature>
<name>V8N4E4_OPHHA</name>
<protein>
    <recommendedName>
        <fullName evidence="3">Glycosyl transferase family 3 domain-containing protein</fullName>
    </recommendedName>
</protein>
<dbReference type="InterPro" id="IPR035902">
    <property type="entry name" value="Nuc_phospho_transferase"/>
</dbReference>
<evidence type="ECO:0000256" key="2">
    <source>
        <dbReference type="ARBA" id="ARBA00022679"/>
    </source>
</evidence>
<keyword evidence="5" id="KW-1185">Reference proteome</keyword>
<evidence type="ECO:0000259" key="3">
    <source>
        <dbReference type="Pfam" id="PF00591"/>
    </source>
</evidence>
<dbReference type="AlphaFoldDB" id="V8N4E4"/>
<keyword evidence="1" id="KW-0328">Glycosyltransferase</keyword>
<evidence type="ECO:0000256" key="1">
    <source>
        <dbReference type="ARBA" id="ARBA00022676"/>
    </source>
</evidence>
<dbReference type="SUPFAM" id="SSF52418">
    <property type="entry name" value="Nucleoside phosphorylase/phosphoribosyltransferase catalytic domain"/>
    <property type="match status" value="1"/>
</dbReference>
<dbReference type="GO" id="GO:0004645">
    <property type="term" value="F:1,4-alpha-oligoglucan phosphorylase activity"/>
    <property type="evidence" value="ECO:0007669"/>
    <property type="project" value="InterPro"/>
</dbReference>
<accession>V8N4E4</accession>
<feature type="domain" description="Glycosyl transferase family 3" evidence="3">
    <location>
        <begin position="8"/>
        <end position="93"/>
    </location>
</feature>
<dbReference type="EMBL" id="AZIM01012796">
    <property type="protein sequence ID" value="ETE56776.1"/>
    <property type="molecule type" value="Genomic_DNA"/>
</dbReference>
<dbReference type="Pfam" id="PF00591">
    <property type="entry name" value="Glycos_transf_3"/>
    <property type="match status" value="1"/>
</dbReference>
<evidence type="ECO:0000313" key="5">
    <source>
        <dbReference type="Proteomes" id="UP000018936"/>
    </source>
</evidence>
<dbReference type="Proteomes" id="UP000018936">
    <property type="component" value="Unassembled WGS sequence"/>
</dbReference>
<reference evidence="4 5" key="1">
    <citation type="journal article" date="2013" name="Proc. Natl. Acad. Sci. U.S.A.">
        <title>The king cobra genome reveals dynamic gene evolution and adaptation in the snake venom system.</title>
        <authorList>
            <person name="Vonk F.J."/>
            <person name="Casewell N.R."/>
            <person name="Henkel C.V."/>
            <person name="Heimberg A.M."/>
            <person name="Jansen H.J."/>
            <person name="McCleary R.J."/>
            <person name="Kerkkamp H.M."/>
            <person name="Vos R.A."/>
            <person name="Guerreiro I."/>
            <person name="Calvete J.J."/>
            <person name="Wuster W."/>
            <person name="Woods A.E."/>
            <person name="Logan J.M."/>
            <person name="Harrison R.A."/>
            <person name="Castoe T.A."/>
            <person name="de Koning A.P."/>
            <person name="Pollock D.D."/>
            <person name="Yandell M."/>
            <person name="Calderon D."/>
            <person name="Renjifo C."/>
            <person name="Currier R.B."/>
            <person name="Salgado D."/>
            <person name="Pla D."/>
            <person name="Sanz L."/>
            <person name="Hyder A.S."/>
            <person name="Ribeiro J.M."/>
            <person name="Arntzen J.W."/>
            <person name="van den Thillart G.E."/>
            <person name="Boetzer M."/>
            <person name="Pirovano W."/>
            <person name="Dirks R.P."/>
            <person name="Spaink H.P."/>
            <person name="Duboule D."/>
            <person name="McGlinn E."/>
            <person name="Kini R.M."/>
            <person name="Richardson M.K."/>
        </authorList>
    </citation>
    <scope>NUCLEOTIDE SEQUENCE</scope>
    <source>
        <tissue evidence="4">Blood</tissue>
    </source>
</reference>
<gene>
    <name evidence="4" type="ORF">L345_17512</name>
</gene>
<dbReference type="OrthoDB" id="445007at2759"/>
<dbReference type="GO" id="GO:0005829">
    <property type="term" value="C:cytosol"/>
    <property type="evidence" value="ECO:0007669"/>
    <property type="project" value="TreeGrafter"/>
</dbReference>
<sequence length="94" mass="10293">MMGFVLLQMKEILERVGCCIVEQSQHLVPADKVLYALRDVTATVDSLPLIISRSSDAGCKKMVEKLSALVLDVKFGSAALYHTLESAEQLAQNL</sequence>
<dbReference type="GO" id="GO:0006206">
    <property type="term" value="P:pyrimidine nucleobase metabolic process"/>
    <property type="evidence" value="ECO:0007669"/>
    <property type="project" value="InterPro"/>
</dbReference>
<evidence type="ECO:0000313" key="4">
    <source>
        <dbReference type="EMBL" id="ETE56776.1"/>
    </source>
</evidence>
<dbReference type="InterPro" id="IPR000053">
    <property type="entry name" value="Thymidine/pyrmidine_PPase"/>
</dbReference>
<comment type="caution">
    <text evidence="4">The sequence shown here is derived from an EMBL/GenBank/DDBJ whole genome shotgun (WGS) entry which is preliminary data.</text>
</comment>
<organism evidence="4 5">
    <name type="scientific">Ophiophagus hannah</name>
    <name type="common">King cobra</name>
    <name type="synonym">Naja hannah</name>
    <dbReference type="NCBI Taxonomy" id="8665"/>
    <lineage>
        <taxon>Eukaryota</taxon>
        <taxon>Metazoa</taxon>
        <taxon>Chordata</taxon>
        <taxon>Craniata</taxon>
        <taxon>Vertebrata</taxon>
        <taxon>Euteleostomi</taxon>
        <taxon>Lepidosauria</taxon>
        <taxon>Squamata</taxon>
        <taxon>Bifurcata</taxon>
        <taxon>Unidentata</taxon>
        <taxon>Episquamata</taxon>
        <taxon>Toxicofera</taxon>
        <taxon>Serpentes</taxon>
        <taxon>Colubroidea</taxon>
        <taxon>Elapidae</taxon>
        <taxon>Elapinae</taxon>
        <taxon>Ophiophagus</taxon>
    </lineage>
</organism>
<keyword evidence="2" id="KW-0808">Transferase</keyword>
<dbReference type="PANTHER" id="PTHR10515:SF0">
    <property type="entry name" value="THYMIDINE PHOSPHORYLASE"/>
    <property type="match status" value="1"/>
</dbReference>
<dbReference type="Gene3D" id="3.40.1030.10">
    <property type="entry name" value="Nucleoside phosphorylase/phosphoribosyltransferase catalytic domain"/>
    <property type="match status" value="1"/>
</dbReference>
<dbReference type="PANTHER" id="PTHR10515">
    <property type="entry name" value="THYMIDINE PHOSPHORYLASE"/>
    <property type="match status" value="1"/>
</dbReference>